<evidence type="ECO:0000313" key="2">
    <source>
        <dbReference type="EMBL" id="EDW41495.1"/>
    </source>
</evidence>
<protein>
    <submittedName>
        <fullName evidence="2">GM25480</fullName>
    </submittedName>
</protein>
<gene>
    <name evidence="2" type="primary">Dsec\GM25480</name>
    <name evidence="2" type="ORF">Dsec_GM25480</name>
</gene>
<proteinExistence type="predicted"/>
<reference evidence="2 3" key="1">
    <citation type="journal article" date="2007" name="Nature">
        <title>Evolution of genes and genomes on the Drosophila phylogeny.</title>
        <authorList>
            <consortium name="Drosophila 12 Genomes Consortium"/>
            <person name="Clark A.G."/>
            <person name="Eisen M.B."/>
            <person name="Smith D.R."/>
            <person name="Bergman C.M."/>
            <person name="Oliver B."/>
            <person name="Markow T.A."/>
            <person name="Kaufman T.C."/>
            <person name="Kellis M."/>
            <person name="Gelbart W."/>
            <person name="Iyer V.N."/>
            <person name="Pollard D.A."/>
            <person name="Sackton T.B."/>
            <person name="Larracuente A.M."/>
            <person name="Singh N.D."/>
            <person name="Abad J.P."/>
            <person name="Abt D.N."/>
            <person name="Adryan B."/>
            <person name="Aguade M."/>
            <person name="Akashi H."/>
            <person name="Anderson W.W."/>
            <person name="Aquadro C.F."/>
            <person name="Ardell D.H."/>
            <person name="Arguello R."/>
            <person name="Artieri C.G."/>
            <person name="Barbash D.A."/>
            <person name="Barker D."/>
            <person name="Barsanti P."/>
            <person name="Batterham P."/>
            <person name="Batzoglou S."/>
            <person name="Begun D."/>
            <person name="Bhutkar A."/>
            <person name="Blanco E."/>
            <person name="Bosak S.A."/>
            <person name="Bradley R.K."/>
            <person name="Brand A.D."/>
            <person name="Brent M.R."/>
            <person name="Brooks A.N."/>
            <person name="Brown R.H."/>
            <person name="Butlin R.K."/>
            <person name="Caggese C."/>
            <person name="Calvi B.R."/>
            <person name="Bernardo de Carvalho A."/>
            <person name="Caspi A."/>
            <person name="Castrezana S."/>
            <person name="Celniker S.E."/>
            <person name="Chang J.L."/>
            <person name="Chapple C."/>
            <person name="Chatterji S."/>
            <person name="Chinwalla A."/>
            <person name="Civetta A."/>
            <person name="Clifton S.W."/>
            <person name="Comeron J.M."/>
            <person name="Costello J.C."/>
            <person name="Coyne J.A."/>
            <person name="Daub J."/>
            <person name="David R.G."/>
            <person name="Delcher A.L."/>
            <person name="Delehaunty K."/>
            <person name="Do C.B."/>
            <person name="Ebling H."/>
            <person name="Edwards K."/>
            <person name="Eickbush T."/>
            <person name="Evans J.D."/>
            <person name="Filipski A."/>
            <person name="Findeiss S."/>
            <person name="Freyhult E."/>
            <person name="Fulton L."/>
            <person name="Fulton R."/>
            <person name="Garcia A.C."/>
            <person name="Gardiner A."/>
            <person name="Garfield D.A."/>
            <person name="Garvin B.E."/>
            <person name="Gibson G."/>
            <person name="Gilbert D."/>
            <person name="Gnerre S."/>
            <person name="Godfrey J."/>
            <person name="Good R."/>
            <person name="Gotea V."/>
            <person name="Gravely B."/>
            <person name="Greenberg A.J."/>
            <person name="Griffiths-Jones S."/>
            <person name="Gross S."/>
            <person name="Guigo R."/>
            <person name="Gustafson E.A."/>
            <person name="Haerty W."/>
            <person name="Hahn M.W."/>
            <person name="Halligan D.L."/>
            <person name="Halpern A.L."/>
            <person name="Halter G.M."/>
            <person name="Han M.V."/>
            <person name="Heger A."/>
            <person name="Hillier L."/>
            <person name="Hinrichs A.S."/>
            <person name="Holmes I."/>
            <person name="Hoskins R.A."/>
            <person name="Hubisz M.J."/>
            <person name="Hultmark D."/>
            <person name="Huntley M.A."/>
            <person name="Jaffe D.B."/>
            <person name="Jagadeeshan S."/>
            <person name="Jeck W.R."/>
            <person name="Johnson J."/>
            <person name="Jones C.D."/>
            <person name="Jordan W.C."/>
            <person name="Karpen G.H."/>
            <person name="Kataoka E."/>
            <person name="Keightley P.D."/>
            <person name="Kheradpour P."/>
            <person name="Kirkness E.F."/>
            <person name="Koerich L.B."/>
            <person name="Kristiansen K."/>
            <person name="Kudrna D."/>
            <person name="Kulathinal R.J."/>
            <person name="Kumar S."/>
            <person name="Kwok R."/>
            <person name="Lander E."/>
            <person name="Langley C.H."/>
            <person name="Lapoint R."/>
            <person name="Lazzaro B.P."/>
            <person name="Lee S.J."/>
            <person name="Levesque L."/>
            <person name="Li R."/>
            <person name="Lin C.F."/>
            <person name="Lin M.F."/>
            <person name="Lindblad-Toh K."/>
            <person name="Llopart A."/>
            <person name="Long M."/>
            <person name="Low L."/>
            <person name="Lozovsky E."/>
            <person name="Lu J."/>
            <person name="Luo M."/>
            <person name="Machado C.A."/>
            <person name="Makalowski W."/>
            <person name="Marzo M."/>
            <person name="Matsuda M."/>
            <person name="Matzkin L."/>
            <person name="McAllister B."/>
            <person name="McBride C.S."/>
            <person name="McKernan B."/>
            <person name="McKernan K."/>
            <person name="Mendez-Lago M."/>
            <person name="Minx P."/>
            <person name="Mollenhauer M.U."/>
            <person name="Montooth K."/>
            <person name="Mount S.M."/>
            <person name="Mu X."/>
            <person name="Myers E."/>
            <person name="Negre B."/>
            <person name="Newfeld S."/>
            <person name="Nielsen R."/>
            <person name="Noor M.A."/>
            <person name="O'Grady P."/>
            <person name="Pachter L."/>
            <person name="Papaceit M."/>
            <person name="Parisi M.J."/>
            <person name="Parisi M."/>
            <person name="Parts L."/>
            <person name="Pedersen J.S."/>
            <person name="Pesole G."/>
            <person name="Phillippy A.M."/>
            <person name="Ponting C.P."/>
            <person name="Pop M."/>
            <person name="Porcelli D."/>
            <person name="Powell J.R."/>
            <person name="Prohaska S."/>
            <person name="Pruitt K."/>
            <person name="Puig M."/>
            <person name="Quesneville H."/>
            <person name="Ram K.R."/>
            <person name="Rand D."/>
            <person name="Rasmussen M.D."/>
            <person name="Reed L.K."/>
            <person name="Reenan R."/>
            <person name="Reily A."/>
            <person name="Remington K.A."/>
            <person name="Rieger T.T."/>
            <person name="Ritchie M.G."/>
            <person name="Robin C."/>
            <person name="Rogers Y.H."/>
            <person name="Rohde C."/>
            <person name="Rozas J."/>
            <person name="Rubenfield M.J."/>
            <person name="Ruiz A."/>
            <person name="Russo S."/>
            <person name="Salzberg S.L."/>
            <person name="Sanchez-Gracia A."/>
            <person name="Saranga D.J."/>
            <person name="Sato H."/>
            <person name="Schaeffer S.W."/>
            <person name="Schatz M.C."/>
            <person name="Schlenke T."/>
            <person name="Schwartz R."/>
            <person name="Segarra C."/>
            <person name="Singh R.S."/>
            <person name="Sirot L."/>
            <person name="Sirota M."/>
            <person name="Sisneros N.B."/>
            <person name="Smith C.D."/>
            <person name="Smith T.F."/>
            <person name="Spieth J."/>
            <person name="Stage D.E."/>
            <person name="Stark A."/>
            <person name="Stephan W."/>
            <person name="Strausberg R.L."/>
            <person name="Strempel S."/>
            <person name="Sturgill D."/>
            <person name="Sutton G."/>
            <person name="Sutton G.G."/>
            <person name="Tao W."/>
            <person name="Teichmann S."/>
            <person name="Tobari Y.N."/>
            <person name="Tomimura Y."/>
            <person name="Tsolas J.M."/>
            <person name="Valente V.L."/>
            <person name="Venter E."/>
            <person name="Venter J.C."/>
            <person name="Vicario S."/>
            <person name="Vieira F.G."/>
            <person name="Vilella A.J."/>
            <person name="Villasante A."/>
            <person name="Walenz B."/>
            <person name="Wang J."/>
            <person name="Wasserman M."/>
            <person name="Watts T."/>
            <person name="Wilson D."/>
            <person name="Wilson R.K."/>
            <person name="Wing R.A."/>
            <person name="Wolfner M.F."/>
            <person name="Wong A."/>
            <person name="Wong G.K."/>
            <person name="Wu C.I."/>
            <person name="Wu G."/>
            <person name="Yamamoto D."/>
            <person name="Yang H.P."/>
            <person name="Yang S.P."/>
            <person name="Yorke J.A."/>
            <person name="Yoshida K."/>
            <person name="Zdobnov E."/>
            <person name="Zhang P."/>
            <person name="Zhang Y."/>
            <person name="Zimin A.V."/>
            <person name="Baldwin J."/>
            <person name="Abdouelleil A."/>
            <person name="Abdulkadir J."/>
            <person name="Abebe A."/>
            <person name="Abera B."/>
            <person name="Abreu J."/>
            <person name="Acer S.C."/>
            <person name="Aftuck L."/>
            <person name="Alexander A."/>
            <person name="An P."/>
            <person name="Anderson E."/>
            <person name="Anderson S."/>
            <person name="Arachi H."/>
            <person name="Azer M."/>
            <person name="Bachantsang P."/>
            <person name="Barry A."/>
            <person name="Bayul T."/>
            <person name="Berlin A."/>
            <person name="Bessette D."/>
            <person name="Bloom T."/>
            <person name="Blye J."/>
            <person name="Boguslavskiy L."/>
            <person name="Bonnet C."/>
            <person name="Boukhgalter B."/>
            <person name="Bourzgui I."/>
            <person name="Brown A."/>
            <person name="Cahill P."/>
            <person name="Channer S."/>
            <person name="Cheshatsang Y."/>
            <person name="Chuda L."/>
            <person name="Citroen M."/>
            <person name="Collymore A."/>
            <person name="Cooke P."/>
            <person name="Costello M."/>
            <person name="D'Aco K."/>
            <person name="Daza R."/>
            <person name="De Haan G."/>
            <person name="DeGray S."/>
            <person name="DeMaso C."/>
            <person name="Dhargay N."/>
            <person name="Dooley K."/>
            <person name="Dooley E."/>
            <person name="Doricent M."/>
            <person name="Dorje P."/>
            <person name="Dorjee K."/>
            <person name="Dupes A."/>
            <person name="Elong R."/>
            <person name="Falk J."/>
            <person name="Farina A."/>
            <person name="Faro S."/>
            <person name="Ferguson D."/>
            <person name="Fisher S."/>
            <person name="Foley C.D."/>
            <person name="Franke A."/>
            <person name="Friedrich D."/>
            <person name="Gadbois L."/>
            <person name="Gearin G."/>
            <person name="Gearin C.R."/>
            <person name="Giannoukos G."/>
            <person name="Goode T."/>
            <person name="Graham J."/>
            <person name="Grandbois E."/>
            <person name="Grewal S."/>
            <person name="Gyaltsen K."/>
            <person name="Hafez N."/>
            <person name="Hagos B."/>
            <person name="Hall J."/>
            <person name="Henson C."/>
            <person name="Hollinger A."/>
            <person name="Honan T."/>
            <person name="Huard M.D."/>
            <person name="Hughes L."/>
            <person name="Hurhula B."/>
            <person name="Husby M.E."/>
            <person name="Kamat A."/>
            <person name="Kanga B."/>
            <person name="Kashin S."/>
            <person name="Khazanovich D."/>
            <person name="Kisner P."/>
            <person name="Lance K."/>
            <person name="Lara M."/>
            <person name="Lee W."/>
            <person name="Lennon N."/>
            <person name="Letendre F."/>
            <person name="LeVine R."/>
            <person name="Lipovsky A."/>
            <person name="Liu X."/>
            <person name="Liu J."/>
            <person name="Liu S."/>
            <person name="Lokyitsang T."/>
            <person name="Lokyitsang Y."/>
            <person name="Lubonja R."/>
            <person name="Lui A."/>
            <person name="MacDonald P."/>
            <person name="Magnisalis V."/>
            <person name="Maru K."/>
            <person name="Matthews C."/>
            <person name="McCusker W."/>
            <person name="McDonough S."/>
            <person name="Mehta T."/>
            <person name="Meldrim J."/>
            <person name="Meneus L."/>
            <person name="Mihai O."/>
            <person name="Mihalev A."/>
            <person name="Mihova T."/>
            <person name="Mittelman R."/>
            <person name="Mlenga V."/>
            <person name="Montmayeur A."/>
            <person name="Mulrain L."/>
            <person name="Navidi A."/>
            <person name="Naylor J."/>
            <person name="Negash T."/>
            <person name="Nguyen T."/>
            <person name="Nguyen N."/>
            <person name="Nicol R."/>
            <person name="Norbu C."/>
            <person name="Norbu N."/>
            <person name="Novod N."/>
            <person name="O'Neill B."/>
            <person name="Osman S."/>
            <person name="Markiewicz E."/>
            <person name="Oyono O.L."/>
            <person name="Patti C."/>
            <person name="Phunkhang P."/>
            <person name="Pierre F."/>
            <person name="Priest M."/>
            <person name="Raghuraman S."/>
            <person name="Rege F."/>
            <person name="Reyes R."/>
            <person name="Rise C."/>
            <person name="Rogov P."/>
            <person name="Ross K."/>
            <person name="Ryan E."/>
            <person name="Settipalli S."/>
            <person name="Shea T."/>
            <person name="Sherpa N."/>
            <person name="Shi L."/>
            <person name="Shih D."/>
            <person name="Sparrow T."/>
            <person name="Spaulding J."/>
            <person name="Stalker J."/>
            <person name="Stange-Thomann N."/>
            <person name="Stavropoulos S."/>
            <person name="Stone C."/>
            <person name="Strader C."/>
            <person name="Tesfaye S."/>
            <person name="Thomson T."/>
            <person name="Thoulutsang Y."/>
            <person name="Thoulutsang D."/>
            <person name="Topham K."/>
            <person name="Topping I."/>
            <person name="Tsamla T."/>
            <person name="Vassiliev H."/>
            <person name="Vo A."/>
            <person name="Wangchuk T."/>
            <person name="Wangdi T."/>
            <person name="Weiand M."/>
            <person name="Wilkinson J."/>
            <person name="Wilson A."/>
            <person name="Yadav S."/>
            <person name="Young G."/>
            <person name="Yu Q."/>
            <person name="Zembek L."/>
            <person name="Zhong D."/>
            <person name="Zimmer A."/>
            <person name="Zwirko Z."/>
            <person name="Jaffe D.B."/>
            <person name="Alvarez P."/>
            <person name="Brockman W."/>
            <person name="Butler J."/>
            <person name="Chin C."/>
            <person name="Gnerre S."/>
            <person name="Grabherr M."/>
            <person name="Kleber M."/>
            <person name="Mauceli E."/>
            <person name="MacCallum I."/>
        </authorList>
    </citation>
    <scope>NUCLEOTIDE SEQUENCE [LARGE SCALE GENOMIC DNA]</scope>
    <source>
        <strain evidence="3">Rob3c / Tucson 14021-0248.25</strain>
    </source>
</reference>
<dbReference type="HOGENOM" id="CLU_2742769_0_0_1"/>
<dbReference type="EMBL" id="CH480815">
    <property type="protein sequence ID" value="EDW41495.1"/>
    <property type="molecule type" value="Genomic_DNA"/>
</dbReference>
<feature type="region of interest" description="Disordered" evidence="1">
    <location>
        <begin position="14"/>
        <end position="36"/>
    </location>
</feature>
<evidence type="ECO:0000256" key="1">
    <source>
        <dbReference type="SAM" id="MobiDB-lite"/>
    </source>
</evidence>
<organism evidence="3">
    <name type="scientific">Drosophila sechellia</name>
    <name type="common">Fruit fly</name>
    <dbReference type="NCBI Taxonomy" id="7238"/>
    <lineage>
        <taxon>Eukaryota</taxon>
        <taxon>Metazoa</taxon>
        <taxon>Ecdysozoa</taxon>
        <taxon>Arthropoda</taxon>
        <taxon>Hexapoda</taxon>
        <taxon>Insecta</taxon>
        <taxon>Pterygota</taxon>
        <taxon>Neoptera</taxon>
        <taxon>Endopterygota</taxon>
        <taxon>Diptera</taxon>
        <taxon>Brachycera</taxon>
        <taxon>Muscomorpha</taxon>
        <taxon>Ephydroidea</taxon>
        <taxon>Drosophilidae</taxon>
        <taxon>Drosophila</taxon>
        <taxon>Sophophora</taxon>
    </lineage>
</organism>
<evidence type="ECO:0000313" key="3">
    <source>
        <dbReference type="Proteomes" id="UP000001292"/>
    </source>
</evidence>
<accession>B4HHT0</accession>
<keyword evidence="3" id="KW-1185">Reference proteome</keyword>
<sequence>MPSADLSYRITDTRCENRGPTDRTFGGEEEEHSFPGTWPCHVARIATAATTDDIVNPTRVRQKAATATKKR</sequence>
<name>B4HHT0_DROSE</name>
<dbReference type="Proteomes" id="UP000001292">
    <property type="component" value="Unassembled WGS sequence"/>
</dbReference>
<dbReference type="AlphaFoldDB" id="B4HHT0"/>